<organism evidence="2 3">
    <name type="scientific">Pseudomarimonas arenosa</name>
    <dbReference type="NCBI Taxonomy" id="2774145"/>
    <lineage>
        <taxon>Bacteria</taxon>
        <taxon>Pseudomonadati</taxon>
        <taxon>Pseudomonadota</taxon>
        <taxon>Gammaproteobacteria</taxon>
        <taxon>Lysobacterales</taxon>
        <taxon>Lysobacteraceae</taxon>
        <taxon>Pseudomarimonas</taxon>
    </lineage>
</organism>
<evidence type="ECO:0000313" key="3">
    <source>
        <dbReference type="Proteomes" id="UP000613768"/>
    </source>
</evidence>
<evidence type="ECO:0000313" key="2">
    <source>
        <dbReference type="EMBL" id="MBD8524877.1"/>
    </source>
</evidence>
<feature type="domain" description="Erythromycin biosynthesis protein CIII-like C-terminal" evidence="1">
    <location>
        <begin position="240"/>
        <end position="302"/>
    </location>
</feature>
<gene>
    <name evidence="2" type="ORF">IFO71_03890</name>
</gene>
<name>A0AAW3ZIB4_9GAMM</name>
<dbReference type="SUPFAM" id="SSF53756">
    <property type="entry name" value="UDP-Glycosyltransferase/glycogen phosphorylase"/>
    <property type="match status" value="1"/>
</dbReference>
<dbReference type="RefSeq" id="WP_192028228.1">
    <property type="nucleotide sequence ID" value="NZ_JACYTR010000005.1"/>
</dbReference>
<dbReference type="Proteomes" id="UP000613768">
    <property type="component" value="Unassembled WGS sequence"/>
</dbReference>
<dbReference type="EMBL" id="JACYTR010000005">
    <property type="protein sequence ID" value="MBD8524877.1"/>
    <property type="molecule type" value="Genomic_DNA"/>
</dbReference>
<dbReference type="InterPro" id="IPR010610">
    <property type="entry name" value="EryCIII-like_C"/>
</dbReference>
<dbReference type="AlphaFoldDB" id="A0AAW3ZIB4"/>
<accession>A0AAW3ZIB4</accession>
<proteinExistence type="predicted"/>
<dbReference type="Pfam" id="PF06722">
    <property type="entry name" value="EryCIII-like_C"/>
    <property type="match status" value="1"/>
</dbReference>
<dbReference type="Gene3D" id="3.40.50.2000">
    <property type="entry name" value="Glycogen Phosphorylase B"/>
    <property type="match status" value="2"/>
</dbReference>
<protein>
    <recommendedName>
        <fullName evidence="1">Erythromycin biosynthesis protein CIII-like C-terminal domain-containing protein</fullName>
    </recommendedName>
</protein>
<reference evidence="2 3" key="1">
    <citation type="submission" date="2020-09" db="EMBL/GenBank/DDBJ databases">
        <title>Pseudoxanthomonas sp. CAU 1598 isolated from sand of Yaerae Beach.</title>
        <authorList>
            <person name="Kim W."/>
        </authorList>
    </citation>
    <scope>NUCLEOTIDE SEQUENCE [LARGE SCALE GENOMIC DNA]</scope>
    <source>
        <strain evidence="2 3">CAU 1598</strain>
    </source>
</reference>
<dbReference type="GO" id="GO:0016757">
    <property type="term" value="F:glycosyltransferase activity"/>
    <property type="evidence" value="ECO:0007669"/>
    <property type="project" value="UniProtKB-ARBA"/>
</dbReference>
<comment type="caution">
    <text evidence="2">The sequence shown here is derived from an EMBL/GenBank/DDBJ whole genome shotgun (WGS) entry which is preliminary data.</text>
</comment>
<keyword evidence="3" id="KW-1185">Reference proteome</keyword>
<evidence type="ECO:0000259" key="1">
    <source>
        <dbReference type="Pfam" id="PF06722"/>
    </source>
</evidence>
<sequence length="340" mass="36837">MGHAVRAVSIATQLSSLFREIRFFSADLYEHVRRATLGRFPLECIPISELRTPFEEFGPKLTSCLDVLAPDLVLFDIEPTRWLSTFGPVSAPSVYISNIFLTHPFGPSTAQDKYWASHGPRANNIREKSGLPLINDPREIYRRDLVMLADPPCITSSLTKDDPTFAIIGPQAAPAEVALPHDFPKSDPLVVFCGGSTGSHAASEAIIHYLRRQFSECKFVCLGESALCDSVRPFADQEFAYAPLQKALLSSRLLVSHGGSGTSYLGLSGGVPNLVIPGHANHRILGDIIESIGAGVCLNSEDSPPINRDWPALALGAKKASLDCVASESPRCLIESLLSK</sequence>